<proteinExistence type="inferred from homology"/>
<dbReference type="GO" id="GO:0009003">
    <property type="term" value="F:signal peptidase activity"/>
    <property type="evidence" value="ECO:0007669"/>
    <property type="project" value="UniProtKB-EC"/>
</dbReference>
<evidence type="ECO:0000256" key="4">
    <source>
        <dbReference type="ARBA" id="ARBA00013208"/>
    </source>
</evidence>
<dbReference type="PRINTS" id="PR00727">
    <property type="entry name" value="LEADERPTASE"/>
</dbReference>
<name>A0ABU5T1Y4_9MICC</name>
<evidence type="ECO:0000256" key="2">
    <source>
        <dbReference type="ARBA" id="ARBA00004401"/>
    </source>
</evidence>
<keyword evidence="9" id="KW-1185">Reference proteome</keyword>
<dbReference type="Gene3D" id="2.10.109.10">
    <property type="entry name" value="Umud Fragment, subunit A"/>
    <property type="match status" value="1"/>
</dbReference>
<evidence type="ECO:0000256" key="6">
    <source>
        <dbReference type="RuleBase" id="RU362042"/>
    </source>
</evidence>
<feature type="domain" description="Peptidase S26" evidence="7">
    <location>
        <begin position="12"/>
        <end position="231"/>
    </location>
</feature>
<comment type="similarity">
    <text evidence="3 6">Belongs to the peptidase S26 family.</text>
</comment>
<dbReference type="PROSITE" id="PS00761">
    <property type="entry name" value="SPASE_I_3"/>
    <property type="match status" value="1"/>
</dbReference>
<dbReference type="PANTHER" id="PTHR43390:SF1">
    <property type="entry name" value="CHLOROPLAST PROCESSING PEPTIDASE"/>
    <property type="match status" value="1"/>
</dbReference>
<evidence type="ECO:0000259" key="7">
    <source>
        <dbReference type="Pfam" id="PF10502"/>
    </source>
</evidence>
<organism evidence="8 9">
    <name type="scientific">Sinomonas terricola</name>
    <dbReference type="NCBI Taxonomy" id="3110330"/>
    <lineage>
        <taxon>Bacteria</taxon>
        <taxon>Bacillati</taxon>
        <taxon>Actinomycetota</taxon>
        <taxon>Actinomycetes</taxon>
        <taxon>Micrococcales</taxon>
        <taxon>Micrococcaceae</taxon>
        <taxon>Sinomonas</taxon>
    </lineage>
</organism>
<gene>
    <name evidence="8" type="primary">lepB</name>
    <name evidence="8" type="ORF">SPF06_02920</name>
</gene>
<dbReference type="CDD" id="cd06530">
    <property type="entry name" value="S26_SPase_I"/>
    <property type="match status" value="1"/>
</dbReference>
<comment type="catalytic activity">
    <reaction evidence="1 6">
        <text>Cleavage of hydrophobic, N-terminal signal or leader sequences from secreted and periplasmic proteins.</text>
        <dbReference type="EC" id="3.4.21.89"/>
    </reaction>
</comment>
<evidence type="ECO:0000256" key="1">
    <source>
        <dbReference type="ARBA" id="ARBA00000677"/>
    </source>
</evidence>
<comment type="caution">
    <text evidence="8">The sequence shown here is derived from an EMBL/GenBank/DDBJ whole genome shotgun (WGS) entry which is preliminary data.</text>
</comment>
<keyword evidence="5 6" id="KW-0378">Hydrolase</keyword>
<keyword evidence="6" id="KW-0645">Protease</keyword>
<protein>
    <recommendedName>
        <fullName evidence="4 6">Signal peptidase I</fullName>
        <ecNumber evidence="4 6">3.4.21.89</ecNumber>
    </recommendedName>
</protein>
<dbReference type="SUPFAM" id="SSF51306">
    <property type="entry name" value="LexA/Signal peptidase"/>
    <property type="match status" value="1"/>
</dbReference>
<dbReference type="InterPro" id="IPR000223">
    <property type="entry name" value="Pept_S26A_signal_pept_1"/>
</dbReference>
<dbReference type="NCBIfam" id="TIGR02227">
    <property type="entry name" value="sigpep_I_bact"/>
    <property type="match status" value="1"/>
</dbReference>
<dbReference type="PANTHER" id="PTHR43390">
    <property type="entry name" value="SIGNAL PEPTIDASE I"/>
    <property type="match status" value="1"/>
</dbReference>
<dbReference type="RefSeq" id="WP_323277415.1">
    <property type="nucleotide sequence ID" value="NZ_JAYGGQ010000001.1"/>
</dbReference>
<reference evidence="8 9" key="1">
    <citation type="submission" date="2023-12" db="EMBL/GenBank/DDBJ databases">
        <title>Sinomonas terricola sp. nov, isolated from litchi orchard soil in Guangdong, PR China.</title>
        <authorList>
            <person name="Jiaxin W."/>
            <person name="Yang Z."/>
            <person name="Honghui Z."/>
        </authorList>
    </citation>
    <scope>NUCLEOTIDE SEQUENCE [LARGE SCALE GENOMIC DNA]</scope>
    <source>
        <strain evidence="8 9">JGH33</strain>
    </source>
</reference>
<dbReference type="EC" id="3.4.21.89" evidence="4 6"/>
<dbReference type="InterPro" id="IPR019533">
    <property type="entry name" value="Peptidase_S26"/>
</dbReference>
<evidence type="ECO:0000313" key="8">
    <source>
        <dbReference type="EMBL" id="MEA5453664.1"/>
    </source>
</evidence>
<dbReference type="InterPro" id="IPR036286">
    <property type="entry name" value="LexA/Signal_pep-like_sf"/>
</dbReference>
<accession>A0ABU5T1Y4</accession>
<dbReference type="EMBL" id="JAYGGQ010000001">
    <property type="protein sequence ID" value="MEA5453664.1"/>
    <property type="molecule type" value="Genomic_DNA"/>
</dbReference>
<dbReference type="Pfam" id="PF10502">
    <property type="entry name" value="Peptidase_S26"/>
    <property type="match status" value="1"/>
</dbReference>
<sequence>MARRRPPPWASAALKVLAAIVVVALVQAFAFKLGRIPSGSMERTLRSSEAGGDRVLINRLAYLAGASPQPGDIVVFTRPATWAADAPADSAGGLADVVRRFGDLTGIGPSHEEHLVKRVIARAGQTVACCDADGRLERDGQGIDEPYVFEDLPFVRGRLDCTTAPRSLRCFGAFAVPEGQLVVLGDHRSVSADSLIACRSSQPADSAPSPESCVRTVALGDIVGRVDVRIWPLGRLGPVG</sequence>
<dbReference type="Proteomes" id="UP001304769">
    <property type="component" value="Unassembled WGS sequence"/>
</dbReference>
<evidence type="ECO:0000313" key="9">
    <source>
        <dbReference type="Proteomes" id="UP001304769"/>
    </source>
</evidence>
<comment type="subcellular location">
    <subcellularLocation>
        <location evidence="2">Cell membrane</location>
        <topology evidence="2">Single-pass type II membrane protein</topology>
    </subcellularLocation>
    <subcellularLocation>
        <location evidence="6">Membrane</location>
        <topology evidence="6">Single-pass type II membrane protein</topology>
    </subcellularLocation>
</comment>
<evidence type="ECO:0000256" key="5">
    <source>
        <dbReference type="ARBA" id="ARBA00022801"/>
    </source>
</evidence>
<evidence type="ECO:0000256" key="3">
    <source>
        <dbReference type="ARBA" id="ARBA00009370"/>
    </source>
</evidence>
<dbReference type="InterPro" id="IPR019758">
    <property type="entry name" value="Pept_S26A_signal_pept_1_CS"/>
</dbReference>